<dbReference type="eggNOG" id="COG1423">
    <property type="taxonomic scope" value="Bacteria"/>
</dbReference>
<keyword evidence="3" id="KW-0436">Ligase</keyword>
<dbReference type="NCBIfam" id="TIGR01209">
    <property type="entry name" value="RNA ligase"/>
    <property type="match status" value="1"/>
</dbReference>
<dbReference type="Pfam" id="PF18330">
    <property type="entry name" value="Lig_C"/>
    <property type="match status" value="1"/>
</dbReference>
<reference evidence="4" key="1">
    <citation type="journal article" date="2010" name="Stand. Genomic Sci.">
        <title>Complete genome sequence of Thermocrinis albus type strain (HI 11/12T).</title>
        <authorList>
            <person name="Wirth R."/>
            <person name="Sikorski J."/>
            <person name="Brambilla E."/>
            <person name="Misra M."/>
            <person name="Lapidus A."/>
            <person name="Copeland A."/>
            <person name="Nolan M."/>
            <person name="Lucas S."/>
            <person name="Chen F."/>
            <person name="Tice H."/>
            <person name="Cheng J.F."/>
            <person name="Han C."/>
            <person name="Detter J.C."/>
            <person name="Tapia R."/>
            <person name="Bruce D."/>
            <person name="Goodwin L."/>
            <person name="Pitluck S."/>
            <person name="Pati A."/>
            <person name="Anderson I."/>
            <person name="Ivanova N."/>
            <person name="Mavromatis K."/>
            <person name="Mikhailova N."/>
            <person name="Chen A."/>
            <person name="Palaniappan K."/>
            <person name="Bilek Y."/>
            <person name="Hader T."/>
            <person name="Land M."/>
            <person name="Hauser L."/>
            <person name="Chang Y.J."/>
            <person name="Jeffries C.D."/>
            <person name="Tindall B.J."/>
            <person name="Rohde M."/>
            <person name="Goker M."/>
            <person name="Bristow J."/>
            <person name="Eisen J.A."/>
            <person name="Markowitz V."/>
            <person name="Hugenholtz P."/>
            <person name="Kyrpides N.C."/>
            <person name="Klenk H.P."/>
        </authorList>
    </citation>
    <scope>NUCLEOTIDE SEQUENCE [LARGE SCALE GENOMIC DNA]</scope>
    <source>
        <strain evidence="4">DSM 14484 / JCM 11386 / HI 11/12</strain>
    </source>
</reference>
<dbReference type="RefSeq" id="WP_012991853.1">
    <property type="nucleotide sequence ID" value="NC_013894.1"/>
</dbReference>
<dbReference type="Gene3D" id="3.30.1490.70">
    <property type="match status" value="1"/>
</dbReference>
<dbReference type="Proteomes" id="UP000002043">
    <property type="component" value="Chromosome"/>
</dbReference>
<dbReference type="Gene3D" id="3.30.70.2160">
    <property type="match status" value="1"/>
</dbReference>
<feature type="domain" description="RNA ligase Pab1020 C-terminal" evidence="2">
    <location>
        <begin position="244"/>
        <end position="361"/>
    </location>
</feature>
<dbReference type="HOGENOM" id="CLU_061502_0_0_0"/>
<dbReference type="EMBL" id="CP001931">
    <property type="protein sequence ID" value="ADC89447.1"/>
    <property type="molecule type" value="Genomic_DNA"/>
</dbReference>
<name>D3SL17_THEAH</name>
<dbReference type="CDD" id="cd07894">
    <property type="entry name" value="Adenylation_RNA_ligase"/>
    <property type="match status" value="1"/>
</dbReference>
<evidence type="ECO:0000259" key="1">
    <source>
        <dbReference type="Pfam" id="PF09414"/>
    </source>
</evidence>
<evidence type="ECO:0000259" key="2">
    <source>
        <dbReference type="Pfam" id="PF18330"/>
    </source>
</evidence>
<dbReference type="InterPro" id="IPR021122">
    <property type="entry name" value="RNA_ligase_dom_REL/Rnl2"/>
</dbReference>
<organism evidence="3 4">
    <name type="scientific">Thermocrinis albus (strain DSM 14484 / JCM 11386 / HI 11/12)</name>
    <dbReference type="NCBI Taxonomy" id="638303"/>
    <lineage>
        <taxon>Bacteria</taxon>
        <taxon>Pseudomonadati</taxon>
        <taxon>Aquificota</taxon>
        <taxon>Aquificia</taxon>
        <taxon>Aquificales</taxon>
        <taxon>Aquificaceae</taxon>
        <taxon>Thermocrinis</taxon>
    </lineage>
</organism>
<dbReference type="SUPFAM" id="SSF56091">
    <property type="entry name" value="DNA ligase/mRNA capping enzyme, catalytic domain"/>
    <property type="match status" value="1"/>
</dbReference>
<dbReference type="AlphaFoldDB" id="D3SL17"/>
<keyword evidence="4" id="KW-1185">Reference proteome</keyword>
<sequence>MLSPELVKEALRKNKVKGENYRGLEYLRFTDDFKDIPRGTILFKESVIWGYPHIGRIFQLSSGLREQFNAPFFVEEKVDGYNVRIFYHEGQVLAVTRGGFVCPFTTDRVEEFIDADFFKENPHLVLCAEVAGPENPYVDESPPYIREDIRFFVFDVMVKGEQRFLPYRQKLQLIEKYRLPSVERYGLYDVSKIGELKALLRRLNEEGREGVVFKEDSERDKRVKYITSYANLQDIRITSLNLMGLPADYYTNRLLRLALFMEEEGLQLEEDLLKELGSAFLEGIFEAIRQSKEEGRVYRTFRCRFRKKESALLFMEQIQHSSSQVQIIERGLKQEGSYWILEFDRVYLNMTGFLGHVLGGGSVFD</sequence>
<evidence type="ECO:0000313" key="3">
    <source>
        <dbReference type="EMBL" id="ADC89447.1"/>
    </source>
</evidence>
<evidence type="ECO:0000313" key="4">
    <source>
        <dbReference type="Proteomes" id="UP000002043"/>
    </source>
</evidence>
<dbReference type="OrthoDB" id="245177at2"/>
<dbReference type="InterPro" id="IPR041596">
    <property type="entry name" value="Lig_Pab1020_C"/>
</dbReference>
<dbReference type="Gene3D" id="3.10.450.740">
    <property type="match status" value="1"/>
</dbReference>
<proteinExistence type="predicted"/>
<dbReference type="InterPro" id="IPR001072">
    <property type="entry name" value="RNA_ligase_Pab1020"/>
</dbReference>
<dbReference type="Gene3D" id="3.30.470.30">
    <property type="entry name" value="DNA ligase/mRNA capping enzyme"/>
    <property type="match status" value="1"/>
</dbReference>
<dbReference type="Pfam" id="PF09414">
    <property type="entry name" value="RNA_ligase"/>
    <property type="match status" value="1"/>
</dbReference>
<gene>
    <name evidence="3" type="ordered locus">Thal_0814</name>
</gene>
<dbReference type="KEGG" id="tal:Thal_0814"/>
<dbReference type="STRING" id="638303.Thal_0814"/>
<dbReference type="PRINTS" id="PR01048">
    <property type="entry name" value="Y414FAMILY"/>
</dbReference>
<feature type="domain" description="RNA ligase" evidence="1">
    <location>
        <begin position="71"/>
        <end position="226"/>
    </location>
</feature>
<dbReference type="GO" id="GO:0016874">
    <property type="term" value="F:ligase activity"/>
    <property type="evidence" value="ECO:0007669"/>
    <property type="project" value="UniProtKB-KW"/>
</dbReference>
<accession>D3SL17</accession>
<protein>
    <submittedName>
        <fullName evidence="3">ATP dependent DNA ligase</fullName>
    </submittedName>
</protein>